<dbReference type="AlphaFoldDB" id="A0A9P4NXN6"/>
<feature type="compositionally biased region" description="Basic and acidic residues" evidence="2">
    <location>
        <begin position="24"/>
        <end position="57"/>
    </location>
</feature>
<feature type="compositionally biased region" description="Polar residues" evidence="2">
    <location>
        <begin position="62"/>
        <end position="73"/>
    </location>
</feature>
<dbReference type="PANTHER" id="PTHR31836:SF27">
    <property type="entry name" value="RLPA-LIKE PROTEIN DOUBLE-PSI BETA-BARREL DOMAIN-CONTAINING PROTEIN"/>
    <property type="match status" value="1"/>
</dbReference>
<evidence type="ECO:0000313" key="4">
    <source>
        <dbReference type="EMBL" id="KAF2433545.1"/>
    </source>
</evidence>
<evidence type="ECO:0000313" key="5">
    <source>
        <dbReference type="Proteomes" id="UP000800235"/>
    </source>
</evidence>
<keyword evidence="3" id="KW-1133">Transmembrane helix</keyword>
<evidence type="ECO:0008006" key="6">
    <source>
        <dbReference type="Google" id="ProtNLM"/>
    </source>
</evidence>
<dbReference type="Gene3D" id="2.40.40.10">
    <property type="entry name" value="RlpA-like domain"/>
    <property type="match status" value="1"/>
</dbReference>
<reference evidence="4" key="1">
    <citation type="journal article" date="2020" name="Stud. Mycol.">
        <title>101 Dothideomycetes genomes: a test case for predicting lifestyles and emergence of pathogens.</title>
        <authorList>
            <person name="Haridas S."/>
            <person name="Albert R."/>
            <person name="Binder M."/>
            <person name="Bloem J."/>
            <person name="Labutti K."/>
            <person name="Salamov A."/>
            <person name="Andreopoulos B."/>
            <person name="Baker S."/>
            <person name="Barry K."/>
            <person name="Bills G."/>
            <person name="Bluhm B."/>
            <person name="Cannon C."/>
            <person name="Castanera R."/>
            <person name="Culley D."/>
            <person name="Daum C."/>
            <person name="Ezra D."/>
            <person name="Gonzalez J."/>
            <person name="Henrissat B."/>
            <person name="Kuo A."/>
            <person name="Liang C."/>
            <person name="Lipzen A."/>
            <person name="Lutzoni F."/>
            <person name="Magnuson J."/>
            <person name="Mondo S."/>
            <person name="Nolan M."/>
            <person name="Ohm R."/>
            <person name="Pangilinan J."/>
            <person name="Park H.-J."/>
            <person name="Ramirez L."/>
            <person name="Alfaro M."/>
            <person name="Sun H."/>
            <person name="Tritt A."/>
            <person name="Yoshinaga Y."/>
            <person name="Zwiers L.-H."/>
            <person name="Turgeon B."/>
            <person name="Goodwin S."/>
            <person name="Spatafora J."/>
            <person name="Crous P."/>
            <person name="Grigoriev I."/>
        </authorList>
    </citation>
    <scope>NUCLEOTIDE SEQUENCE</scope>
    <source>
        <strain evidence="4">CBS 130266</strain>
    </source>
</reference>
<dbReference type="OrthoDB" id="623670at2759"/>
<dbReference type="CDD" id="cd22191">
    <property type="entry name" value="DPBB_RlpA_EXP_N-like"/>
    <property type="match status" value="1"/>
</dbReference>
<keyword evidence="3" id="KW-0472">Membrane</keyword>
<evidence type="ECO:0000256" key="2">
    <source>
        <dbReference type="SAM" id="MobiDB-lite"/>
    </source>
</evidence>
<evidence type="ECO:0000256" key="1">
    <source>
        <dbReference type="ARBA" id="ARBA00022729"/>
    </source>
</evidence>
<dbReference type="InterPro" id="IPR051477">
    <property type="entry name" value="Expansin_CellWall"/>
</dbReference>
<keyword evidence="3" id="KW-0812">Transmembrane</keyword>
<keyword evidence="1" id="KW-0732">Signal</keyword>
<dbReference type="Proteomes" id="UP000800235">
    <property type="component" value="Unassembled WGS sequence"/>
</dbReference>
<feature type="region of interest" description="Disordered" evidence="2">
    <location>
        <begin position="1"/>
        <end position="111"/>
    </location>
</feature>
<sequence length="289" mass="32122">MSSVKRKPLASWSERSFLDLSDGNESKDLEKNAVLDIRDEKSPSREPNSDTLNEKNVEAANFPNSQSDSQRSNGYYRGATRPLSAEEERSDTSNGKKSVKFNRESRVGPPLSSWDSLKARFYPDRKILGLSRKWFFILVGVLFATVVGLIAGLSVGLGRRTKYQNIPLPQNTMPHTGDLTYYTPGTGACGVISFNTDHVVAISHLVFDAVQHGSNPNANPLCGKKIRASRYNERAKAQRSVDLLVVDRCTGCKPDDIDVTTSVFDQLAERDLGRTQVTWAWLDVDTDHL</sequence>
<evidence type="ECO:0000256" key="3">
    <source>
        <dbReference type="SAM" id="Phobius"/>
    </source>
</evidence>
<accession>A0A9P4NXN6</accession>
<protein>
    <recommendedName>
        <fullName evidence="6">RlpA-like protein double-psi beta-barrel domain-containing protein</fullName>
    </recommendedName>
</protein>
<feature type="transmembrane region" description="Helical" evidence="3">
    <location>
        <begin position="134"/>
        <end position="157"/>
    </location>
</feature>
<dbReference type="SUPFAM" id="SSF50685">
    <property type="entry name" value="Barwin-like endoglucanases"/>
    <property type="match status" value="1"/>
</dbReference>
<dbReference type="EMBL" id="MU007020">
    <property type="protein sequence ID" value="KAF2433545.1"/>
    <property type="molecule type" value="Genomic_DNA"/>
</dbReference>
<proteinExistence type="predicted"/>
<comment type="caution">
    <text evidence="4">The sequence shown here is derived from an EMBL/GenBank/DDBJ whole genome shotgun (WGS) entry which is preliminary data.</text>
</comment>
<gene>
    <name evidence="4" type="ORF">EJ08DRAFT_694434</name>
</gene>
<organism evidence="4 5">
    <name type="scientific">Tothia fuscella</name>
    <dbReference type="NCBI Taxonomy" id="1048955"/>
    <lineage>
        <taxon>Eukaryota</taxon>
        <taxon>Fungi</taxon>
        <taxon>Dikarya</taxon>
        <taxon>Ascomycota</taxon>
        <taxon>Pezizomycotina</taxon>
        <taxon>Dothideomycetes</taxon>
        <taxon>Pleosporomycetidae</taxon>
        <taxon>Venturiales</taxon>
        <taxon>Cylindrosympodiaceae</taxon>
        <taxon>Tothia</taxon>
    </lineage>
</organism>
<name>A0A9P4NXN6_9PEZI</name>
<dbReference type="PANTHER" id="PTHR31836">
    <property type="match status" value="1"/>
</dbReference>
<keyword evidence="5" id="KW-1185">Reference proteome</keyword>
<dbReference type="InterPro" id="IPR036908">
    <property type="entry name" value="RlpA-like_sf"/>
</dbReference>